<dbReference type="GO" id="GO:0003887">
    <property type="term" value="F:DNA-directed DNA polymerase activity"/>
    <property type="evidence" value="ECO:0007669"/>
    <property type="project" value="InterPro"/>
</dbReference>
<protein>
    <submittedName>
        <fullName evidence="5">Type I-E CRISPR-associated endoribonuclease Cas2</fullName>
    </submittedName>
</protein>
<gene>
    <name evidence="5" type="primary">cas2e</name>
    <name evidence="5" type="ORF">FYJ52_08500</name>
</gene>
<evidence type="ECO:0000313" key="6">
    <source>
        <dbReference type="Proteomes" id="UP000461754"/>
    </source>
</evidence>
<name>A0A7X2NHE0_9FIRM</name>
<dbReference type="InterPro" id="IPR013520">
    <property type="entry name" value="Ribonucl_H"/>
</dbReference>
<evidence type="ECO:0000259" key="4">
    <source>
        <dbReference type="SMART" id="SM00479"/>
    </source>
</evidence>
<dbReference type="CDD" id="cd06127">
    <property type="entry name" value="DEDDh"/>
    <property type="match status" value="1"/>
</dbReference>
<dbReference type="EMBL" id="VUMO01000012">
    <property type="protein sequence ID" value="MSS20435.1"/>
    <property type="molecule type" value="Genomic_DNA"/>
</dbReference>
<dbReference type="Pfam" id="PF00929">
    <property type="entry name" value="RNase_T"/>
    <property type="match status" value="1"/>
</dbReference>
<sequence>MIVITLTDCPPKLRGDLTKWLCEINTGVYVGQVSARVREALWTRICEHLKTGRATMVYPAANEQGMAFHVWHSTWEPVDFDGITLMRHPLAGATAVPYDDKNNLKSKASIRRMVKRKNAARRQLRTFSDYTVIDLETTGLDIEQDAIIEFGALRVRHNVPEKGFSQLVRTDRPLSPDIIELTGITPETMLKEGTELKSALTAFLKFIGKDRLLIYNAHFDMGFLMHACQTCGIEAPTNTCVDVMKTAKQQWRFSPNYKLETLATFFDLPQQAHRALDDCELTHQVYQKLNENGIQQNQEH</sequence>
<dbReference type="RefSeq" id="WP_154576808.1">
    <property type="nucleotide sequence ID" value="NZ_VUMO01000012.1"/>
</dbReference>
<feature type="domain" description="Exonuclease" evidence="4">
    <location>
        <begin position="129"/>
        <end position="295"/>
    </location>
</feature>
<dbReference type="NCBIfam" id="TIGR01873">
    <property type="entry name" value="cas_CT1978"/>
    <property type="match status" value="1"/>
</dbReference>
<dbReference type="InterPro" id="IPR010152">
    <property type="entry name" value="CRISPR-assoc_prot_Cas2_sub"/>
</dbReference>
<evidence type="ECO:0000256" key="3">
    <source>
        <dbReference type="ARBA" id="ARBA00022839"/>
    </source>
</evidence>
<dbReference type="InterPro" id="IPR012337">
    <property type="entry name" value="RNaseH-like_sf"/>
</dbReference>
<keyword evidence="2" id="KW-0378">Hydrolase</keyword>
<dbReference type="Gene3D" id="3.30.420.10">
    <property type="entry name" value="Ribonuclease H-like superfamily/Ribonuclease H"/>
    <property type="match status" value="1"/>
</dbReference>
<keyword evidence="1" id="KW-0540">Nuclease</keyword>
<dbReference type="Gene3D" id="3.30.70.240">
    <property type="match status" value="1"/>
</dbReference>
<proteinExistence type="predicted"/>
<dbReference type="Pfam" id="PF09707">
    <property type="entry name" value="Cas_Cas2CT1978"/>
    <property type="match status" value="1"/>
</dbReference>
<dbReference type="GO" id="GO:0003677">
    <property type="term" value="F:DNA binding"/>
    <property type="evidence" value="ECO:0007669"/>
    <property type="project" value="InterPro"/>
</dbReference>
<dbReference type="InterPro" id="IPR036397">
    <property type="entry name" value="RNaseH_sf"/>
</dbReference>
<dbReference type="PANTHER" id="PTHR30231:SF4">
    <property type="entry name" value="PROTEIN NEN2"/>
    <property type="match status" value="1"/>
</dbReference>
<organism evidence="5 6">
    <name type="scientific">Pseudoramibacter porci</name>
    <dbReference type="NCBI Taxonomy" id="2606631"/>
    <lineage>
        <taxon>Bacteria</taxon>
        <taxon>Bacillati</taxon>
        <taxon>Bacillota</taxon>
        <taxon>Clostridia</taxon>
        <taxon>Eubacteriales</taxon>
        <taxon>Eubacteriaceae</taxon>
        <taxon>Pseudoramibacter</taxon>
    </lineage>
</organism>
<accession>A0A7X2NHE0</accession>
<dbReference type="SMART" id="SM00479">
    <property type="entry name" value="EXOIII"/>
    <property type="match status" value="1"/>
</dbReference>
<dbReference type="CDD" id="cd09755">
    <property type="entry name" value="Cas2_I-E"/>
    <property type="match status" value="1"/>
</dbReference>
<dbReference type="FunFam" id="3.30.420.10:FF:000045">
    <property type="entry name" value="3'-5' exonuclease DinG"/>
    <property type="match status" value="1"/>
</dbReference>
<comment type="caution">
    <text evidence="5">The sequence shown here is derived from an EMBL/GenBank/DDBJ whole genome shotgun (WGS) entry which is preliminary data.</text>
</comment>
<dbReference type="SUPFAM" id="SSF53098">
    <property type="entry name" value="Ribonuclease H-like"/>
    <property type="match status" value="1"/>
</dbReference>
<dbReference type="Proteomes" id="UP000461754">
    <property type="component" value="Unassembled WGS sequence"/>
</dbReference>
<dbReference type="AlphaFoldDB" id="A0A7X2NHE0"/>
<dbReference type="InterPro" id="IPR006054">
    <property type="entry name" value="DnaQ"/>
</dbReference>
<reference evidence="5 6" key="1">
    <citation type="submission" date="2019-08" db="EMBL/GenBank/DDBJ databases">
        <title>In-depth cultivation of the pig gut microbiome towards novel bacterial diversity and tailored functional studies.</title>
        <authorList>
            <person name="Wylensek D."/>
            <person name="Hitch T.C.A."/>
            <person name="Clavel T."/>
        </authorList>
    </citation>
    <scope>NUCLEOTIDE SEQUENCE [LARGE SCALE GENOMIC DNA]</scope>
    <source>
        <strain evidence="5 6">RF-744-FAT-4</strain>
    </source>
</reference>
<keyword evidence="3" id="KW-0269">Exonuclease</keyword>
<dbReference type="GO" id="GO:0006260">
    <property type="term" value="P:DNA replication"/>
    <property type="evidence" value="ECO:0007669"/>
    <property type="project" value="InterPro"/>
</dbReference>
<keyword evidence="6" id="KW-1185">Reference proteome</keyword>
<dbReference type="NCBIfam" id="TIGR00573">
    <property type="entry name" value="dnaq"/>
    <property type="match status" value="1"/>
</dbReference>
<evidence type="ECO:0000313" key="5">
    <source>
        <dbReference type="EMBL" id="MSS20435.1"/>
    </source>
</evidence>
<dbReference type="GO" id="GO:0008408">
    <property type="term" value="F:3'-5' exonuclease activity"/>
    <property type="evidence" value="ECO:0007669"/>
    <property type="project" value="TreeGrafter"/>
</dbReference>
<dbReference type="PANTHER" id="PTHR30231">
    <property type="entry name" value="DNA POLYMERASE III SUBUNIT EPSILON"/>
    <property type="match status" value="1"/>
</dbReference>
<dbReference type="GO" id="GO:0005829">
    <property type="term" value="C:cytosol"/>
    <property type="evidence" value="ECO:0007669"/>
    <property type="project" value="TreeGrafter"/>
</dbReference>
<evidence type="ECO:0000256" key="1">
    <source>
        <dbReference type="ARBA" id="ARBA00022722"/>
    </source>
</evidence>
<evidence type="ECO:0000256" key="2">
    <source>
        <dbReference type="ARBA" id="ARBA00022801"/>
    </source>
</evidence>